<organism evidence="1 2">
    <name type="scientific">Alligator mississippiensis</name>
    <name type="common">American alligator</name>
    <dbReference type="NCBI Taxonomy" id="8496"/>
    <lineage>
        <taxon>Eukaryota</taxon>
        <taxon>Metazoa</taxon>
        <taxon>Chordata</taxon>
        <taxon>Craniata</taxon>
        <taxon>Vertebrata</taxon>
        <taxon>Euteleostomi</taxon>
        <taxon>Archelosauria</taxon>
        <taxon>Archosauria</taxon>
        <taxon>Crocodylia</taxon>
        <taxon>Alligatoridae</taxon>
        <taxon>Alligatorinae</taxon>
        <taxon>Alligator</taxon>
    </lineage>
</organism>
<proteinExistence type="predicted"/>
<dbReference type="AlphaFoldDB" id="A0A151P166"/>
<name>A0A151P166_ALLMI</name>
<keyword evidence="2" id="KW-1185">Reference proteome</keyword>
<dbReference type="Proteomes" id="UP000050525">
    <property type="component" value="Unassembled WGS sequence"/>
</dbReference>
<protein>
    <submittedName>
        <fullName evidence="1">Uncharacterized protein</fullName>
    </submittedName>
</protein>
<evidence type="ECO:0000313" key="1">
    <source>
        <dbReference type="EMBL" id="KYO42763.1"/>
    </source>
</evidence>
<accession>A0A151P166</accession>
<reference evidence="1 2" key="1">
    <citation type="journal article" date="2012" name="Genome Biol.">
        <title>Sequencing three crocodilian genomes to illuminate the evolution of archosaurs and amniotes.</title>
        <authorList>
            <person name="St John J.A."/>
            <person name="Braun E.L."/>
            <person name="Isberg S.R."/>
            <person name="Miles L.G."/>
            <person name="Chong A.Y."/>
            <person name="Gongora J."/>
            <person name="Dalzell P."/>
            <person name="Moran C."/>
            <person name="Bed'hom B."/>
            <person name="Abzhanov A."/>
            <person name="Burgess S.C."/>
            <person name="Cooksey A.M."/>
            <person name="Castoe T.A."/>
            <person name="Crawford N.G."/>
            <person name="Densmore L.D."/>
            <person name="Drew J.C."/>
            <person name="Edwards S.V."/>
            <person name="Faircloth B.C."/>
            <person name="Fujita M.K."/>
            <person name="Greenwold M.J."/>
            <person name="Hoffmann F.G."/>
            <person name="Howard J.M."/>
            <person name="Iguchi T."/>
            <person name="Janes D.E."/>
            <person name="Khan S.Y."/>
            <person name="Kohno S."/>
            <person name="de Koning A.J."/>
            <person name="Lance S.L."/>
            <person name="McCarthy F.M."/>
            <person name="McCormack J.E."/>
            <person name="Merchant M.E."/>
            <person name="Peterson D.G."/>
            <person name="Pollock D.D."/>
            <person name="Pourmand N."/>
            <person name="Raney B.J."/>
            <person name="Roessler K.A."/>
            <person name="Sanford J.R."/>
            <person name="Sawyer R.H."/>
            <person name="Schmidt C.J."/>
            <person name="Triplett E.W."/>
            <person name="Tuberville T.D."/>
            <person name="Venegas-Anaya M."/>
            <person name="Howard J.T."/>
            <person name="Jarvis E.D."/>
            <person name="Guillette L.J.Jr."/>
            <person name="Glenn T.C."/>
            <person name="Green R.E."/>
            <person name="Ray D.A."/>
        </authorList>
    </citation>
    <scope>NUCLEOTIDE SEQUENCE [LARGE SCALE GENOMIC DNA]</scope>
    <source>
        <strain evidence="1">KSC_2009_1</strain>
    </source>
</reference>
<dbReference type="EMBL" id="AKHW03001351">
    <property type="protein sequence ID" value="KYO42763.1"/>
    <property type="molecule type" value="Genomic_DNA"/>
</dbReference>
<evidence type="ECO:0000313" key="2">
    <source>
        <dbReference type="Proteomes" id="UP000050525"/>
    </source>
</evidence>
<gene>
    <name evidence="1" type="ORF">Y1Q_0016159</name>
</gene>
<sequence length="84" mass="9197">MSLPLTTEEDITTGINTFLDVSGVHPFAVILLSLDPDLLTAWSFCNSLFILITEEQFTPCSQICQNGSSTPGNERRDKICSLSC</sequence>
<comment type="caution">
    <text evidence="1">The sequence shown here is derived from an EMBL/GenBank/DDBJ whole genome shotgun (WGS) entry which is preliminary data.</text>
</comment>